<comment type="subcellular location">
    <subcellularLocation>
        <location evidence="2">Cytoplasm</location>
    </subcellularLocation>
    <subcellularLocation>
        <location evidence="1">Nucleus</location>
    </subcellularLocation>
</comment>
<dbReference type="Pfam" id="PF25574">
    <property type="entry name" value="TPR_IMB1"/>
    <property type="match status" value="1"/>
</dbReference>
<evidence type="ECO:0000256" key="4">
    <source>
        <dbReference type="ARBA" id="ARBA00022490"/>
    </source>
</evidence>
<reference key="2">
    <citation type="submission" date="2011-10" db="EMBL/GenBank/DDBJ databases">
        <title>The genome and transcriptome sequence of Clonorchis sinensis provide insights into the carcinogenic liver fluke.</title>
        <authorList>
            <person name="Wang X."/>
            <person name="Huang Y."/>
            <person name="Chen W."/>
            <person name="Liu H."/>
            <person name="Guo L."/>
            <person name="Chen Y."/>
            <person name="Luo F."/>
            <person name="Zhou W."/>
            <person name="Sun J."/>
            <person name="Mao Q."/>
            <person name="Liang P."/>
            <person name="Zhou C."/>
            <person name="Tian Y."/>
            <person name="Men J."/>
            <person name="Lv X."/>
            <person name="Huang L."/>
            <person name="Zhou J."/>
            <person name="Hu Y."/>
            <person name="Li R."/>
            <person name="Zhang F."/>
            <person name="Lei H."/>
            <person name="Li X."/>
            <person name="Hu X."/>
            <person name="Liang C."/>
            <person name="Xu J."/>
            <person name="Wu Z."/>
            <person name="Yu X."/>
        </authorList>
    </citation>
    <scope>NUCLEOTIDE SEQUENCE</scope>
    <source>
        <strain>Henan</strain>
    </source>
</reference>
<protein>
    <recommendedName>
        <fullName evidence="9">Transportin-1</fullName>
    </recommendedName>
    <alternativeName>
        <fullName evidence="10">Importin beta-2</fullName>
    </alternativeName>
    <alternativeName>
        <fullName evidence="11">Karyopherin beta-2</fullName>
    </alternativeName>
</protein>
<dbReference type="InterPro" id="IPR016024">
    <property type="entry name" value="ARM-type_fold"/>
</dbReference>
<keyword evidence="3" id="KW-0813">Transport</keyword>
<gene>
    <name evidence="14" type="ORF">CLF_106619</name>
</gene>
<evidence type="ECO:0000256" key="8">
    <source>
        <dbReference type="ARBA" id="ARBA00038423"/>
    </source>
</evidence>
<keyword evidence="4" id="KW-0963">Cytoplasm</keyword>
<keyword evidence="7" id="KW-0539">Nucleus</keyword>
<feature type="domain" description="Importin subunit beta-1/Transportin-1-like TPR repeats" evidence="12">
    <location>
        <begin position="730"/>
        <end position="831"/>
    </location>
</feature>
<dbReference type="InterPro" id="IPR011989">
    <property type="entry name" value="ARM-like"/>
</dbReference>
<feature type="domain" description="IPO4/5-like TPR repeats" evidence="13">
    <location>
        <begin position="299"/>
        <end position="449"/>
    </location>
</feature>
<evidence type="ECO:0000313" key="15">
    <source>
        <dbReference type="Proteomes" id="UP000008909"/>
    </source>
</evidence>
<evidence type="ECO:0000256" key="2">
    <source>
        <dbReference type="ARBA" id="ARBA00004496"/>
    </source>
</evidence>
<evidence type="ECO:0000259" key="13">
    <source>
        <dbReference type="Pfam" id="PF25780"/>
    </source>
</evidence>
<sequence>MRERGYTDFVLEDRSYRNYSDLVLALIPGKRFEQANSRQPLKQAGRFVANEATNAFVAMENEEFHIFSTMAKWQQGFGVSHHVKSMDYETRLVVLDLFPLEYRRLRGDLILTYALFEQGLANRFFTVDPANTRRGHDPRNGNRGNAKLSYLVGHFQPPYDQTVLRLTAYPLSPTHHITFTMAWNLGEDGIRQTLELLHNSQSSDTNVQKAVHERLEELNNFPDFNKYLAYVLFGAKSESMFFCRHLSLSADSTRSMSGLILKNNLKGHFKRCTPELVNYVKAGCLSCISDPSALIRSTVGTLITTIVSSAGLHSWPELLPKLVECLDSGDINVIEGAFGAIAKICEDSSAQLEDGRLSYPMTSLIPKFLQFTKHESAKIRSYALACTSHFINSRSQVLLNFVDEFLHCLFALAEDVDATVRRHVCSAFVQLLEAHLDRLLPHLPNIIEFMLLRTQDADENISREACEFWLSLSEQPICYQALTPYVQRLIPVLVRGMKYSESDMVLLRNDLLEDAHIPDKESDIRPRFHKTKSKFMSSELLKRILDSNKRVQEAACSAFATLEEEACTDLVPHLGMILQTLVYALEQYQHKNLFILYDAIGTLADSVGHHLNRPEYIELLMPPLFAKWNALRDDEKDLFPLLECLSSMATALGTGFLPYCAPVFNRCVNLIDRTIQLSKLHTQQPDAYDPPDKDFMVISLDLLSGLLEGLGIQMQPLVADSPLVKLLFEAAQDPQPDVRQSSFALLGDLTKACFAHIRPQIGQFMSVLASNLGSEHISVSNNAIWAIGEICIQLGEEMQPYASMFVLPLIEIINRQNTPKTLHENTAITIGRLGFVCPSEVAPHLSLFIRHWCLFLRNIRDNEEKDSAFRGICNLITLNPAVASWNAPKEDLKERFHAVRFSIFCCYVVSHLRFQVFCHSTYTPNKFRLIHLIRQYLKSACIRHKHLSYSQLCATLFCSSATVAIVFPVIVLRDNGGLN</sequence>
<evidence type="ECO:0000259" key="12">
    <source>
        <dbReference type="Pfam" id="PF25574"/>
    </source>
</evidence>
<evidence type="ECO:0000256" key="10">
    <source>
        <dbReference type="ARBA" id="ARBA00076938"/>
    </source>
</evidence>
<evidence type="ECO:0000256" key="5">
    <source>
        <dbReference type="ARBA" id="ARBA00022737"/>
    </source>
</evidence>
<proteinExistence type="inferred from homology"/>
<dbReference type="InterPro" id="IPR058584">
    <property type="entry name" value="IMB1_TNPO1-like_TPR"/>
</dbReference>
<dbReference type="InterPro" id="IPR040122">
    <property type="entry name" value="Importin_beta"/>
</dbReference>
<evidence type="ECO:0000256" key="6">
    <source>
        <dbReference type="ARBA" id="ARBA00022927"/>
    </source>
</evidence>
<reference evidence="14" key="1">
    <citation type="journal article" date="2011" name="Genome Biol.">
        <title>The draft genome of the carcinogenic human liver fluke Clonorchis sinensis.</title>
        <authorList>
            <person name="Wang X."/>
            <person name="Chen W."/>
            <person name="Huang Y."/>
            <person name="Sun J."/>
            <person name="Men J."/>
            <person name="Liu H."/>
            <person name="Luo F."/>
            <person name="Guo L."/>
            <person name="Lv X."/>
            <person name="Deng C."/>
            <person name="Zhou C."/>
            <person name="Fan Y."/>
            <person name="Li X."/>
            <person name="Huang L."/>
            <person name="Hu Y."/>
            <person name="Liang C."/>
            <person name="Hu X."/>
            <person name="Xu J."/>
            <person name="Yu X."/>
        </authorList>
    </citation>
    <scope>NUCLEOTIDE SEQUENCE [LARGE SCALE GENOMIC DNA]</scope>
    <source>
        <strain evidence="14">Henan</strain>
    </source>
</reference>
<keyword evidence="5" id="KW-0677">Repeat</keyword>
<dbReference type="GO" id="GO:0006606">
    <property type="term" value="P:protein import into nucleus"/>
    <property type="evidence" value="ECO:0007669"/>
    <property type="project" value="InterPro"/>
</dbReference>
<comment type="similarity">
    <text evidence="8">Belongs to the importin beta family. Importin beta-2 subfamily.</text>
</comment>
<evidence type="ECO:0000256" key="1">
    <source>
        <dbReference type="ARBA" id="ARBA00004123"/>
    </source>
</evidence>
<evidence type="ECO:0000256" key="11">
    <source>
        <dbReference type="ARBA" id="ARBA00080641"/>
    </source>
</evidence>
<dbReference type="InterPro" id="IPR057672">
    <property type="entry name" value="TPR_IPO4/5"/>
</dbReference>
<dbReference type="GO" id="GO:0031981">
    <property type="term" value="C:nuclear lumen"/>
    <property type="evidence" value="ECO:0007669"/>
    <property type="project" value="UniProtKB-ARBA"/>
</dbReference>
<dbReference type="SUPFAM" id="SSF48371">
    <property type="entry name" value="ARM repeat"/>
    <property type="match status" value="1"/>
</dbReference>
<evidence type="ECO:0000256" key="9">
    <source>
        <dbReference type="ARBA" id="ARBA00067327"/>
    </source>
</evidence>
<dbReference type="Gene3D" id="1.25.10.10">
    <property type="entry name" value="Leucine-rich Repeat Variant"/>
    <property type="match status" value="2"/>
</dbReference>
<dbReference type="Pfam" id="PF25780">
    <property type="entry name" value="TPR_IPO5"/>
    <property type="match status" value="1"/>
</dbReference>
<organism evidence="14 15">
    <name type="scientific">Clonorchis sinensis</name>
    <name type="common">Chinese liver fluke</name>
    <dbReference type="NCBI Taxonomy" id="79923"/>
    <lineage>
        <taxon>Eukaryota</taxon>
        <taxon>Metazoa</taxon>
        <taxon>Spiralia</taxon>
        <taxon>Lophotrochozoa</taxon>
        <taxon>Platyhelminthes</taxon>
        <taxon>Trematoda</taxon>
        <taxon>Digenea</taxon>
        <taxon>Opisthorchiida</taxon>
        <taxon>Opisthorchiata</taxon>
        <taxon>Opisthorchiidae</taxon>
        <taxon>Clonorchis</taxon>
    </lineage>
</organism>
<dbReference type="PANTHER" id="PTHR10527">
    <property type="entry name" value="IMPORTIN BETA"/>
    <property type="match status" value="1"/>
</dbReference>
<evidence type="ECO:0000256" key="7">
    <source>
        <dbReference type="ARBA" id="ARBA00023242"/>
    </source>
</evidence>
<name>G7YFF0_CLOSI</name>
<dbReference type="EMBL" id="DF143186">
    <property type="protein sequence ID" value="GAA51683.1"/>
    <property type="molecule type" value="Genomic_DNA"/>
</dbReference>
<accession>G7YFF0</accession>
<dbReference type="GO" id="GO:0005737">
    <property type="term" value="C:cytoplasm"/>
    <property type="evidence" value="ECO:0007669"/>
    <property type="project" value="UniProtKB-SubCell"/>
</dbReference>
<evidence type="ECO:0000313" key="14">
    <source>
        <dbReference type="EMBL" id="GAA51683.1"/>
    </source>
</evidence>
<dbReference type="AlphaFoldDB" id="G7YFF0"/>
<dbReference type="FunFam" id="1.25.10.10:FF:000028">
    <property type="entry name" value="Transportin-1 isoform 1"/>
    <property type="match status" value="1"/>
</dbReference>
<keyword evidence="15" id="KW-1185">Reference proteome</keyword>
<evidence type="ECO:0000256" key="3">
    <source>
        <dbReference type="ARBA" id="ARBA00022448"/>
    </source>
</evidence>
<dbReference type="Proteomes" id="UP000008909">
    <property type="component" value="Unassembled WGS sequence"/>
</dbReference>
<keyword evidence="6" id="KW-0653">Protein transport</keyword>